<dbReference type="AlphaFoldDB" id="A0A679J3H4"/>
<accession>A0A679J3H4</accession>
<dbReference type="GO" id="GO:0016811">
    <property type="term" value="F:hydrolase activity, acting on carbon-nitrogen (but not peptide) bonds, in linear amides"/>
    <property type="evidence" value="ECO:0007669"/>
    <property type="project" value="InterPro"/>
</dbReference>
<evidence type="ECO:0000313" key="4">
    <source>
        <dbReference type="EMBL" id="CAA2103070.1"/>
    </source>
</evidence>
<dbReference type="InterPro" id="IPR036526">
    <property type="entry name" value="C-N_Hydrolase_sf"/>
</dbReference>
<evidence type="ECO:0000256" key="1">
    <source>
        <dbReference type="ARBA" id="ARBA00010613"/>
    </source>
</evidence>
<reference evidence="4" key="1">
    <citation type="submission" date="2019-12" db="EMBL/GenBank/DDBJ databases">
        <authorList>
            <person name="Cremers G."/>
        </authorList>
    </citation>
    <scope>NUCLEOTIDE SEQUENCE</scope>
    <source>
        <strain evidence="4">Mbul1</strain>
    </source>
</reference>
<comment type="similarity">
    <text evidence="1">Belongs to the carbon-nitrogen hydrolase superfamily. NIT1/NIT2 family.</text>
</comment>
<dbReference type="PROSITE" id="PS50263">
    <property type="entry name" value="CN_HYDROLASE"/>
    <property type="match status" value="1"/>
</dbReference>
<dbReference type="PANTHER" id="PTHR23088">
    <property type="entry name" value="NITRILASE-RELATED"/>
    <property type="match status" value="1"/>
</dbReference>
<dbReference type="EMBL" id="LR743504">
    <property type="protein sequence ID" value="CAA2103070.1"/>
    <property type="molecule type" value="Genomic_DNA"/>
</dbReference>
<dbReference type="PROSITE" id="PS01227">
    <property type="entry name" value="UPF0012"/>
    <property type="match status" value="1"/>
</dbReference>
<dbReference type="SUPFAM" id="SSF56317">
    <property type="entry name" value="Carbon-nitrogen hydrolase"/>
    <property type="match status" value="1"/>
</dbReference>
<name>A0A679J3H4_9HYPH</name>
<dbReference type="PANTHER" id="PTHR23088:SF27">
    <property type="entry name" value="DEAMINATED GLUTATHIONE AMIDASE"/>
    <property type="match status" value="1"/>
</dbReference>
<dbReference type="InterPro" id="IPR001110">
    <property type="entry name" value="UPF0012_CS"/>
</dbReference>
<dbReference type="Gene3D" id="3.60.110.10">
    <property type="entry name" value="Carbon-nitrogen hydrolase"/>
    <property type="match status" value="1"/>
</dbReference>
<evidence type="ECO:0000256" key="2">
    <source>
        <dbReference type="ARBA" id="ARBA00022801"/>
    </source>
</evidence>
<feature type="domain" description="CN hydrolase" evidence="3">
    <location>
        <begin position="16"/>
        <end position="263"/>
    </location>
</feature>
<dbReference type="InterPro" id="IPR003010">
    <property type="entry name" value="C-N_Hydrolase"/>
</dbReference>
<organism evidence="4">
    <name type="scientific">Methylobacterium bullatum</name>
    <dbReference type="NCBI Taxonomy" id="570505"/>
    <lineage>
        <taxon>Bacteria</taxon>
        <taxon>Pseudomonadati</taxon>
        <taxon>Pseudomonadota</taxon>
        <taxon>Alphaproteobacteria</taxon>
        <taxon>Hyphomicrobiales</taxon>
        <taxon>Methylobacteriaceae</taxon>
        <taxon>Methylobacterium</taxon>
    </lineage>
</organism>
<evidence type="ECO:0000259" key="3">
    <source>
        <dbReference type="PROSITE" id="PS50263"/>
    </source>
</evidence>
<dbReference type="EC" id="3.5.-.-" evidence="4"/>
<proteinExistence type="inferred from homology"/>
<protein>
    <submittedName>
        <fullName evidence="4">Hydrolase</fullName>
        <ecNumber evidence="4">3.5.-.-</ecNumber>
    </submittedName>
</protein>
<dbReference type="InterPro" id="IPR045254">
    <property type="entry name" value="Nit1/2_C-N_Hydrolase"/>
</dbReference>
<dbReference type="Pfam" id="PF00795">
    <property type="entry name" value="CN_hydrolase"/>
    <property type="match status" value="1"/>
</dbReference>
<dbReference type="CDD" id="cd07572">
    <property type="entry name" value="nit"/>
    <property type="match status" value="1"/>
</dbReference>
<sequence>MSDAPSTGQDKTEPRFVAACVQMRSGRDPLANRDAAVALVREAASQGAHYVQTPEMTSLVERDKASLFANVREQDEDVTLAALRDVARERGIVVHIGSLAVRNGDKIANRAFLIDAEGAITASYDKLHLYDVDLPNGERWRESNTYTGGACAVVAETPWAPLGIAICYDLRFPALYRALAEAGATILSAPACFTKQTGEAHWHVLHRARAIETGSFMISAAQGGRHEDGRETYGHSIIVDPWGKVLADAGGAEPGVILAEIDLARVTEARGRIPALKHARPFTVERVGRAG</sequence>
<gene>
    <name evidence="4" type="ORF">MBUL_02006</name>
</gene>
<keyword evidence="2 4" id="KW-0378">Hydrolase</keyword>